<protein>
    <recommendedName>
        <fullName evidence="4">Thioredoxin</fullName>
    </recommendedName>
</protein>
<accession>A0A919G2E3</accession>
<dbReference type="RefSeq" id="WP_189670667.1">
    <property type="nucleotide sequence ID" value="NZ_BNAS01000005.1"/>
</dbReference>
<reference evidence="2" key="1">
    <citation type="journal article" date="2014" name="Int. J. Syst. Evol. Microbiol.">
        <title>Complete genome sequence of Corynebacterium casei LMG S-19264T (=DSM 44701T), isolated from a smear-ripened cheese.</title>
        <authorList>
            <consortium name="US DOE Joint Genome Institute (JGI-PGF)"/>
            <person name="Walter F."/>
            <person name="Albersmeier A."/>
            <person name="Kalinowski J."/>
            <person name="Ruckert C."/>
        </authorList>
    </citation>
    <scope>NUCLEOTIDE SEQUENCE</scope>
    <source>
        <strain evidence="2">CGMCC 4.7398</strain>
    </source>
</reference>
<dbReference type="EMBL" id="BNAS01000005">
    <property type="protein sequence ID" value="GHH76820.1"/>
    <property type="molecule type" value="Genomic_DNA"/>
</dbReference>
<proteinExistence type="predicted"/>
<gene>
    <name evidence="2" type="ORF">GCM10017772_36420</name>
</gene>
<dbReference type="SUPFAM" id="SSF52833">
    <property type="entry name" value="Thioredoxin-like"/>
    <property type="match status" value="1"/>
</dbReference>
<dbReference type="CDD" id="cd02947">
    <property type="entry name" value="TRX_family"/>
    <property type="match status" value="1"/>
</dbReference>
<dbReference type="AlphaFoldDB" id="A0A919G2E3"/>
<evidence type="ECO:0000313" key="2">
    <source>
        <dbReference type="EMBL" id="GHH76820.1"/>
    </source>
</evidence>
<feature type="transmembrane region" description="Helical" evidence="1">
    <location>
        <begin position="6"/>
        <end position="24"/>
    </location>
</feature>
<keyword evidence="3" id="KW-1185">Reference proteome</keyword>
<comment type="caution">
    <text evidence="2">The sequence shown here is derived from an EMBL/GenBank/DDBJ whole genome shotgun (WGS) entry which is preliminary data.</text>
</comment>
<evidence type="ECO:0008006" key="4">
    <source>
        <dbReference type="Google" id="ProtNLM"/>
    </source>
</evidence>
<name>A0A919G2E3_9MICO</name>
<keyword evidence="1" id="KW-0812">Transmembrane</keyword>
<organism evidence="2 3">
    <name type="scientific">Promicromonospora soli</name>
    <dbReference type="NCBI Taxonomy" id="2035533"/>
    <lineage>
        <taxon>Bacteria</taxon>
        <taxon>Bacillati</taxon>
        <taxon>Actinomycetota</taxon>
        <taxon>Actinomycetes</taxon>
        <taxon>Micrococcales</taxon>
        <taxon>Promicromonosporaceae</taxon>
        <taxon>Promicromonospora</taxon>
    </lineage>
</organism>
<sequence length="149" mass="15279">MLGQVIALVVLVLGTAALGVWWSARQGAVRGPRATPAGIDWASSGIALADRVTFVQFSAEVCAACRSTSRVLGGITGSSSGVGHREVLVDDHLELVRTLGVLRTPTVLVVDGGGREVARMSGAVSDTQARQALNRVTTAVAEADGEGQS</sequence>
<reference evidence="2" key="2">
    <citation type="submission" date="2020-09" db="EMBL/GenBank/DDBJ databases">
        <authorList>
            <person name="Sun Q."/>
            <person name="Zhou Y."/>
        </authorList>
    </citation>
    <scope>NUCLEOTIDE SEQUENCE</scope>
    <source>
        <strain evidence="2">CGMCC 4.7398</strain>
    </source>
</reference>
<evidence type="ECO:0000256" key="1">
    <source>
        <dbReference type="SAM" id="Phobius"/>
    </source>
</evidence>
<keyword evidence="1" id="KW-0472">Membrane</keyword>
<dbReference type="Gene3D" id="3.40.30.10">
    <property type="entry name" value="Glutaredoxin"/>
    <property type="match status" value="1"/>
</dbReference>
<keyword evidence="1" id="KW-1133">Transmembrane helix</keyword>
<evidence type="ECO:0000313" key="3">
    <source>
        <dbReference type="Proteomes" id="UP000627369"/>
    </source>
</evidence>
<dbReference type="InterPro" id="IPR036249">
    <property type="entry name" value="Thioredoxin-like_sf"/>
</dbReference>
<dbReference type="Proteomes" id="UP000627369">
    <property type="component" value="Unassembled WGS sequence"/>
</dbReference>